<reference evidence="3 4" key="1">
    <citation type="submission" date="2018-08" db="EMBL/GenBank/DDBJ databases">
        <title>A genome reference for cultivated species of the human gut microbiota.</title>
        <authorList>
            <person name="Zou Y."/>
            <person name="Xue W."/>
            <person name="Luo G."/>
        </authorList>
    </citation>
    <scope>NUCLEOTIDE SEQUENCE [LARGE SCALE GENOMIC DNA]</scope>
    <source>
        <strain evidence="3 4">AM22-1</strain>
    </source>
</reference>
<name>A0A3R6DNR0_9BACT</name>
<evidence type="ECO:0000259" key="2">
    <source>
        <dbReference type="Pfam" id="PF25583"/>
    </source>
</evidence>
<organism evidence="3 4">
    <name type="scientific">Segatella copri</name>
    <dbReference type="NCBI Taxonomy" id="165179"/>
    <lineage>
        <taxon>Bacteria</taxon>
        <taxon>Pseudomonadati</taxon>
        <taxon>Bacteroidota</taxon>
        <taxon>Bacteroidia</taxon>
        <taxon>Bacteroidales</taxon>
        <taxon>Prevotellaceae</taxon>
        <taxon>Segatella</taxon>
    </lineage>
</organism>
<sequence>MAQGKNANIRYMVLDRCFRDRRKKYFIDDLVKACNEELFYYDGSSVTERQVRADISFMQRKAGGAIPLVTKREGHKVYYRYSDPNFSIKNLPMSQQEAELLSDTISMLSRFKGLPNHEWLEATIAQMKSTFNLDNGQQSYVSFSQNEDLRGLNYFSRLYEAIASHQVVSLQYHKFTGEAWERLVHPYQLRQYNNRWFLVGKEPAKSEKLPLVVIPLDRIDDYKVLEKESYVPYEGDIDACFKDIVGVSLKFNESCSHIVFKAYPPTSSYIETKPIHHSQRVVERHEEYTIFSLDLIPNYEFETIMMSYADNCEILEPQDLKESLVGRAKNIIKYTSVRDNELYLKAL</sequence>
<dbReference type="AlphaFoldDB" id="A0A3R6DNR0"/>
<evidence type="ECO:0000259" key="1">
    <source>
        <dbReference type="Pfam" id="PF13280"/>
    </source>
</evidence>
<feature type="domain" description="WYL" evidence="1">
    <location>
        <begin position="154"/>
        <end position="223"/>
    </location>
</feature>
<evidence type="ECO:0000313" key="3">
    <source>
        <dbReference type="EMBL" id="RHG60714.1"/>
    </source>
</evidence>
<evidence type="ECO:0000313" key="4">
    <source>
        <dbReference type="Proteomes" id="UP000286501"/>
    </source>
</evidence>
<dbReference type="InterPro" id="IPR026881">
    <property type="entry name" value="WYL_dom"/>
</dbReference>
<dbReference type="PROSITE" id="PS52050">
    <property type="entry name" value="WYL"/>
    <property type="match status" value="1"/>
</dbReference>
<dbReference type="InterPro" id="IPR057727">
    <property type="entry name" value="WCX_dom"/>
</dbReference>
<dbReference type="Pfam" id="PF25583">
    <property type="entry name" value="WCX"/>
    <property type="match status" value="1"/>
</dbReference>
<dbReference type="EMBL" id="QRIN01000129">
    <property type="protein sequence ID" value="RHG60714.1"/>
    <property type="molecule type" value="Genomic_DNA"/>
</dbReference>
<dbReference type="PANTHER" id="PTHR34580">
    <property type="match status" value="1"/>
</dbReference>
<dbReference type="RefSeq" id="WP_118201868.1">
    <property type="nucleotide sequence ID" value="NZ_QRIE01000125.1"/>
</dbReference>
<accession>A0A3R6DNR0</accession>
<dbReference type="InterPro" id="IPR051534">
    <property type="entry name" value="CBASS_pafABC_assoc_protein"/>
</dbReference>
<comment type="caution">
    <text evidence="3">The sequence shown here is derived from an EMBL/GenBank/DDBJ whole genome shotgun (WGS) entry which is preliminary data.</text>
</comment>
<dbReference type="Proteomes" id="UP000286501">
    <property type="component" value="Unassembled WGS sequence"/>
</dbReference>
<gene>
    <name evidence="3" type="ORF">DW250_15815</name>
</gene>
<dbReference type="PANTHER" id="PTHR34580:SF9">
    <property type="entry name" value="SLL5097 PROTEIN"/>
    <property type="match status" value="1"/>
</dbReference>
<protein>
    <submittedName>
        <fullName evidence="3">WYL domain-containing protein</fullName>
    </submittedName>
</protein>
<proteinExistence type="predicted"/>
<feature type="domain" description="WCX" evidence="2">
    <location>
        <begin position="259"/>
        <end position="331"/>
    </location>
</feature>
<dbReference type="Pfam" id="PF13280">
    <property type="entry name" value="WYL"/>
    <property type="match status" value="1"/>
</dbReference>